<comment type="caution">
    <text evidence="1">The sequence shown here is derived from an EMBL/GenBank/DDBJ whole genome shotgun (WGS) entry which is preliminary data.</text>
</comment>
<dbReference type="Proteomes" id="UP001529510">
    <property type="component" value="Unassembled WGS sequence"/>
</dbReference>
<reference evidence="1 2" key="1">
    <citation type="submission" date="2024-05" db="EMBL/GenBank/DDBJ databases">
        <title>Genome sequencing and assembly of Indian major carp, Cirrhinus mrigala (Hamilton, 1822).</title>
        <authorList>
            <person name="Mohindra V."/>
            <person name="Chowdhury L.M."/>
            <person name="Lal K."/>
            <person name="Jena J.K."/>
        </authorList>
    </citation>
    <scope>NUCLEOTIDE SEQUENCE [LARGE SCALE GENOMIC DNA]</scope>
    <source>
        <strain evidence="1">CM1030</strain>
        <tissue evidence="1">Blood</tissue>
    </source>
</reference>
<sequence length="54" mass="6357">MLPPYLGMLRPKVETPLFLEKPTKKENTQAISRVADEYFIRKPNNTNFLFPKPH</sequence>
<dbReference type="EMBL" id="JAMKFB020000007">
    <property type="protein sequence ID" value="KAL0189327.1"/>
    <property type="molecule type" value="Genomic_DNA"/>
</dbReference>
<feature type="non-terminal residue" evidence="1">
    <location>
        <position position="54"/>
    </location>
</feature>
<gene>
    <name evidence="1" type="ORF">M9458_016426</name>
</gene>
<organism evidence="1 2">
    <name type="scientific">Cirrhinus mrigala</name>
    <name type="common">Mrigala</name>
    <dbReference type="NCBI Taxonomy" id="683832"/>
    <lineage>
        <taxon>Eukaryota</taxon>
        <taxon>Metazoa</taxon>
        <taxon>Chordata</taxon>
        <taxon>Craniata</taxon>
        <taxon>Vertebrata</taxon>
        <taxon>Euteleostomi</taxon>
        <taxon>Actinopterygii</taxon>
        <taxon>Neopterygii</taxon>
        <taxon>Teleostei</taxon>
        <taxon>Ostariophysi</taxon>
        <taxon>Cypriniformes</taxon>
        <taxon>Cyprinidae</taxon>
        <taxon>Labeoninae</taxon>
        <taxon>Labeonini</taxon>
        <taxon>Cirrhinus</taxon>
    </lineage>
</organism>
<proteinExistence type="predicted"/>
<evidence type="ECO:0000313" key="1">
    <source>
        <dbReference type="EMBL" id="KAL0189327.1"/>
    </source>
</evidence>
<protein>
    <submittedName>
        <fullName evidence="1">Uncharacterized protein</fullName>
    </submittedName>
</protein>
<name>A0ABD0QU33_CIRMR</name>
<evidence type="ECO:0000313" key="2">
    <source>
        <dbReference type="Proteomes" id="UP001529510"/>
    </source>
</evidence>
<dbReference type="AlphaFoldDB" id="A0ABD0QU33"/>
<accession>A0ABD0QU33</accession>
<keyword evidence="2" id="KW-1185">Reference proteome</keyword>